<gene>
    <name evidence="7" type="primary">Thap12_1</name>
    <name evidence="7" type="ORF">G6Z78_0005394</name>
</gene>
<feature type="non-terminal residue" evidence="7">
    <location>
        <position position="1"/>
    </location>
</feature>
<dbReference type="SMART" id="SM00980">
    <property type="entry name" value="THAP"/>
    <property type="match status" value="1"/>
</dbReference>
<keyword evidence="8" id="KW-1185">Reference proteome</keyword>
<dbReference type="SMART" id="SM00692">
    <property type="entry name" value="DM3"/>
    <property type="match status" value="1"/>
</dbReference>
<dbReference type="SUPFAM" id="SSF57716">
    <property type="entry name" value="Glucocorticoid receptor-like (DNA-binding domain)"/>
    <property type="match status" value="1"/>
</dbReference>
<dbReference type="GO" id="GO:0016301">
    <property type="term" value="F:kinase activity"/>
    <property type="evidence" value="ECO:0007669"/>
    <property type="project" value="UniProtKB-KW"/>
</dbReference>
<dbReference type="Proteomes" id="UP000668214">
    <property type="component" value="Unassembled WGS sequence"/>
</dbReference>
<sequence>MKQKKNKGGHGYSCAMFNCSNISGRLSGLSFFRFPKDAERCKLWLRNCGRTIPVPMENLYKNYRICGNHFDSSMFLNDLKNRLQSHAVPKSMDLQKETDSIHVTALILDNHVSSLCNDQDAKIINEDNQKNKEVQTEQLSVTYDKKIQTDCKLSKNSPRKIILKKKMSRGDVQAQVWRRPCAMCFRAPDYIIVTDVTSKSLPCYWFPLRVPMAIGVAL</sequence>
<dbReference type="GO" id="GO:0043565">
    <property type="term" value="F:sequence-specific DNA binding"/>
    <property type="evidence" value="ECO:0007669"/>
    <property type="project" value="InterPro"/>
</dbReference>
<reference evidence="7" key="1">
    <citation type="submission" date="2020-02" db="EMBL/GenBank/DDBJ databases">
        <title>Relaxed selection underlies rapid genomic changes in the transitions from sociality to social parasitism in ants.</title>
        <authorList>
            <person name="Bi X."/>
        </authorList>
    </citation>
    <scope>NUCLEOTIDE SEQUENCE</scope>
    <source>
        <strain evidence="7">BGI-DK2014c</strain>
        <tissue evidence="7">Whole body</tissue>
    </source>
</reference>
<keyword evidence="1" id="KW-0479">Metal-binding</keyword>
<keyword evidence="4 5" id="KW-0238">DNA-binding</keyword>
<evidence type="ECO:0000256" key="3">
    <source>
        <dbReference type="ARBA" id="ARBA00022833"/>
    </source>
</evidence>
<dbReference type="InterPro" id="IPR026516">
    <property type="entry name" value="THAP1/10"/>
</dbReference>
<dbReference type="Gene3D" id="6.20.210.20">
    <property type="entry name" value="THAP domain"/>
    <property type="match status" value="1"/>
</dbReference>
<keyword evidence="3" id="KW-0862">Zinc</keyword>
<dbReference type="PANTHER" id="PTHR46600:SF11">
    <property type="entry name" value="THAP DOMAIN-CONTAINING PROTEIN 10"/>
    <property type="match status" value="1"/>
</dbReference>
<dbReference type="PROSITE" id="PS50950">
    <property type="entry name" value="ZF_THAP"/>
    <property type="match status" value="1"/>
</dbReference>
<accession>A0A836JW56</accession>
<evidence type="ECO:0000256" key="4">
    <source>
        <dbReference type="ARBA" id="ARBA00023125"/>
    </source>
</evidence>
<keyword evidence="7" id="KW-0808">Transferase</keyword>
<organism evidence="7 8">
    <name type="scientific">Pseudoatta argentina</name>
    <dbReference type="NCBI Taxonomy" id="621737"/>
    <lineage>
        <taxon>Eukaryota</taxon>
        <taxon>Metazoa</taxon>
        <taxon>Ecdysozoa</taxon>
        <taxon>Arthropoda</taxon>
        <taxon>Hexapoda</taxon>
        <taxon>Insecta</taxon>
        <taxon>Pterygota</taxon>
        <taxon>Neoptera</taxon>
        <taxon>Endopterygota</taxon>
        <taxon>Hymenoptera</taxon>
        <taxon>Apocrita</taxon>
        <taxon>Aculeata</taxon>
        <taxon>Formicoidea</taxon>
        <taxon>Formicidae</taxon>
        <taxon>Myrmicinae</taxon>
        <taxon>Pseudoatta</taxon>
    </lineage>
</organism>
<evidence type="ECO:0000313" key="8">
    <source>
        <dbReference type="Proteomes" id="UP000668214"/>
    </source>
</evidence>
<name>A0A836JW56_9HYME</name>
<protein>
    <submittedName>
        <fullName evidence="7">P52K kinase</fullName>
    </submittedName>
</protein>
<dbReference type="PANTHER" id="PTHR46600">
    <property type="entry name" value="THAP DOMAIN-CONTAINING"/>
    <property type="match status" value="1"/>
</dbReference>
<dbReference type="InterPro" id="IPR038441">
    <property type="entry name" value="THAP_Znf_sf"/>
</dbReference>
<dbReference type="EMBL" id="JAANIA010000071">
    <property type="protein sequence ID" value="KAG5327592.1"/>
    <property type="molecule type" value="Genomic_DNA"/>
</dbReference>
<proteinExistence type="predicted"/>
<keyword evidence="2 5" id="KW-0863">Zinc-finger</keyword>
<feature type="domain" description="THAP-type" evidence="6">
    <location>
        <begin position="10"/>
        <end position="92"/>
    </location>
</feature>
<evidence type="ECO:0000313" key="7">
    <source>
        <dbReference type="EMBL" id="KAG5327592.1"/>
    </source>
</evidence>
<keyword evidence="7" id="KW-0418">Kinase</keyword>
<dbReference type="InterPro" id="IPR006612">
    <property type="entry name" value="THAP_Znf"/>
</dbReference>
<evidence type="ECO:0000256" key="5">
    <source>
        <dbReference type="PROSITE-ProRule" id="PRU00309"/>
    </source>
</evidence>
<evidence type="ECO:0000256" key="1">
    <source>
        <dbReference type="ARBA" id="ARBA00022723"/>
    </source>
</evidence>
<feature type="non-terminal residue" evidence="7">
    <location>
        <position position="218"/>
    </location>
</feature>
<evidence type="ECO:0000259" key="6">
    <source>
        <dbReference type="PROSITE" id="PS50950"/>
    </source>
</evidence>
<dbReference type="AlphaFoldDB" id="A0A836JW56"/>
<comment type="caution">
    <text evidence="7">The sequence shown here is derived from an EMBL/GenBank/DDBJ whole genome shotgun (WGS) entry which is preliminary data.</text>
</comment>
<dbReference type="Pfam" id="PF05485">
    <property type="entry name" value="THAP"/>
    <property type="match status" value="1"/>
</dbReference>
<evidence type="ECO:0000256" key="2">
    <source>
        <dbReference type="ARBA" id="ARBA00022771"/>
    </source>
</evidence>
<dbReference type="GO" id="GO:0008270">
    <property type="term" value="F:zinc ion binding"/>
    <property type="evidence" value="ECO:0007669"/>
    <property type="project" value="UniProtKB-KW"/>
</dbReference>